<accession>A0ABQ5MIP2</accession>
<feature type="domain" description="PRISE-like Rossmann-fold" evidence="1">
    <location>
        <begin position="59"/>
        <end position="353"/>
    </location>
</feature>
<name>A0ABQ5MIP2_9FLAO</name>
<dbReference type="Pfam" id="PF22917">
    <property type="entry name" value="PRISE"/>
    <property type="match status" value="1"/>
</dbReference>
<proteinExistence type="predicted"/>
<dbReference type="CDD" id="cd08948">
    <property type="entry name" value="5beta-POR_like_SDR_a"/>
    <property type="match status" value="1"/>
</dbReference>
<evidence type="ECO:0000259" key="1">
    <source>
        <dbReference type="Pfam" id="PF22917"/>
    </source>
</evidence>
<dbReference type="InterPro" id="IPR055222">
    <property type="entry name" value="PRISE-like_Rossmann-fold"/>
</dbReference>
<dbReference type="Gene3D" id="3.40.50.720">
    <property type="entry name" value="NAD(P)-binding Rossmann-like Domain"/>
    <property type="match status" value="1"/>
</dbReference>
<dbReference type="PANTHER" id="PTHR32487:SF0">
    <property type="entry name" value="3-OXO-DELTA(4,5)-STEROID 5-BETA-REDUCTASE"/>
    <property type="match status" value="1"/>
</dbReference>
<organism evidence="2 3">
    <name type="scientific">Neptunitalea lumnitzerae</name>
    <dbReference type="NCBI Taxonomy" id="2965509"/>
    <lineage>
        <taxon>Bacteria</taxon>
        <taxon>Pseudomonadati</taxon>
        <taxon>Bacteroidota</taxon>
        <taxon>Flavobacteriia</taxon>
        <taxon>Flavobacteriales</taxon>
        <taxon>Flavobacteriaceae</taxon>
        <taxon>Neptunitalea</taxon>
    </lineage>
</organism>
<comment type="caution">
    <text evidence="2">The sequence shown here is derived from an EMBL/GenBank/DDBJ whole genome shotgun (WGS) entry which is preliminary data.</text>
</comment>
<sequence length="356" mass="40861">MKNTKHTALIVGGNGIIGKNLGQYLQEQEEWNVVITSRSTLTYETKAAFVAMDLSKSNAVKKHAKKLKEVTHIFYAAYSEKQDPYEQTEANLSLLTNLVDKVEDYLPKLERILFIQGGKAYGAHLGFYKTPAYETDLRSITPNFYYDQEDYLRTISKGKSWNWTAIRPDIVMGFTIKNPMNMANLLSVYASLCKEEGIPMRFPGSAKAYEILANVTHVDVLSKAMQWAAENKETENEIFNITNGDVFRWSQLWPKIGEFFGVSVAEPQTFALNEYMPGKKDLWKKMVKKYGLKAYELDELVQWGFGDFIFNVETDAFQDVNKARRFGFHEMNGDTETKLINTFKELQTEKIIPTFE</sequence>
<keyword evidence="3" id="KW-1185">Reference proteome</keyword>
<dbReference type="EMBL" id="BRVO01000002">
    <property type="protein sequence ID" value="GLB49277.1"/>
    <property type="molecule type" value="Genomic_DNA"/>
</dbReference>
<evidence type="ECO:0000313" key="2">
    <source>
        <dbReference type="EMBL" id="GLB49277.1"/>
    </source>
</evidence>
<gene>
    <name evidence="2" type="ORF">Y10_16450</name>
</gene>
<dbReference type="PANTHER" id="PTHR32487">
    <property type="entry name" value="3-OXO-DELTA(4,5)-STEROID 5-BETA-REDUCTASE"/>
    <property type="match status" value="1"/>
</dbReference>
<dbReference type="RefSeq" id="WP_281764916.1">
    <property type="nucleotide sequence ID" value="NZ_BRVO01000002.1"/>
</dbReference>
<dbReference type="InterPro" id="IPR036291">
    <property type="entry name" value="NAD(P)-bd_dom_sf"/>
</dbReference>
<dbReference type="SUPFAM" id="SSF51735">
    <property type="entry name" value="NAD(P)-binding Rossmann-fold domains"/>
    <property type="match status" value="1"/>
</dbReference>
<protein>
    <submittedName>
        <fullName evidence="2">NAD-dependent dehydratase</fullName>
    </submittedName>
</protein>
<evidence type="ECO:0000313" key="3">
    <source>
        <dbReference type="Proteomes" id="UP001143543"/>
    </source>
</evidence>
<reference evidence="2" key="1">
    <citation type="submission" date="2022-07" db="EMBL/GenBank/DDBJ databases">
        <title>Taxonomy of Novel Oxalotrophic and Methylotrophic Bacteria.</title>
        <authorList>
            <person name="Sahin N."/>
            <person name="Tani A."/>
        </authorList>
    </citation>
    <scope>NUCLEOTIDE SEQUENCE</scope>
    <source>
        <strain evidence="2">Y10</strain>
    </source>
</reference>
<dbReference type="Proteomes" id="UP001143543">
    <property type="component" value="Unassembled WGS sequence"/>
</dbReference>